<dbReference type="EMBL" id="MHTW01000022">
    <property type="protein sequence ID" value="OHA66873.1"/>
    <property type="molecule type" value="Genomic_DNA"/>
</dbReference>
<organism evidence="1 2">
    <name type="scientific">Candidatus Wildermuthbacteria bacterium RIFCSPHIGHO2_02_FULL_47_12</name>
    <dbReference type="NCBI Taxonomy" id="1802451"/>
    <lineage>
        <taxon>Bacteria</taxon>
        <taxon>Candidatus Wildermuthiibacteriota</taxon>
    </lineage>
</organism>
<comment type="caution">
    <text evidence="1">The sequence shown here is derived from an EMBL/GenBank/DDBJ whole genome shotgun (WGS) entry which is preliminary data.</text>
</comment>
<evidence type="ECO:0000313" key="1">
    <source>
        <dbReference type="EMBL" id="OHA66873.1"/>
    </source>
</evidence>
<evidence type="ECO:0000313" key="2">
    <source>
        <dbReference type="Proteomes" id="UP000176901"/>
    </source>
</evidence>
<gene>
    <name evidence="1" type="ORF">A3C82_03000</name>
</gene>
<protein>
    <submittedName>
        <fullName evidence="1">Uncharacterized protein</fullName>
    </submittedName>
</protein>
<proteinExistence type="predicted"/>
<dbReference type="STRING" id="1802451.A3C82_03000"/>
<accession>A0A1G2R266</accession>
<name>A0A1G2R266_9BACT</name>
<dbReference type="Proteomes" id="UP000176901">
    <property type="component" value="Unassembled WGS sequence"/>
</dbReference>
<sequence>MSTKQLIILVLILFFLPALLGKVSLAPFSDFFSHMSLQGFFNAFGTVFQDDFNFYKGLVEPWITKLVDFIKSNMPKLPASTP</sequence>
<dbReference type="AlphaFoldDB" id="A0A1G2R266"/>
<reference evidence="1 2" key="1">
    <citation type="journal article" date="2016" name="Nat. Commun.">
        <title>Thousands of microbial genomes shed light on interconnected biogeochemical processes in an aquifer system.</title>
        <authorList>
            <person name="Anantharaman K."/>
            <person name="Brown C.T."/>
            <person name="Hug L.A."/>
            <person name="Sharon I."/>
            <person name="Castelle C.J."/>
            <person name="Probst A.J."/>
            <person name="Thomas B.C."/>
            <person name="Singh A."/>
            <person name="Wilkins M.J."/>
            <person name="Karaoz U."/>
            <person name="Brodie E.L."/>
            <person name="Williams K.H."/>
            <person name="Hubbard S.S."/>
            <person name="Banfield J.F."/>
        </authorList>
    </citation>
    <scope>NUCLEOTIDE SEQUENCE [LARGE SCALE GENOMIC DNA]</scope>
</reference>